<keyword evidence="3" id="KW-1185">Reference proteome</keyword>
<keyword evidence="1" id="KW-0472">Membrane</keyword>
<sequence>MLALALGAWGPGAYAVDTAAGIAVTGWAGAGVVLGVGVAGTAGLLAVFWRPSMTA</sequence>
<comment type="caution">
    <text evidence="2">The sequence shown here is derived from an EMBL/GenBank/DDBJ whole genome shotgun (WGS) entry which is preliminary data.</text>
</comment>
<name>A0ABV2ZHE2_9ACTN</name>
<evidence type="ECO:0000313" key="3">
    <source>
        <dbReference type="Proteomes" id="UP001550739"/>
    </source>
</evidence>
<protein>
    <submittedName>
        <fullName evidence="2">Uncharacterized protein</fullName>
    </submittedName>
</protein>
<dbReference type="EMBL" id="JBEZVE010000007">
    <property type="protein sequence ID" value="MEU3781925.1"/>
    <property type="molecule type" value="Genomic_DNA"/>
</dbReference>
<evidence type="ECO:0000313" key="2">
    <source>
        <dbReference type="EMBL" id="MEU3781925.1"/>
    </source>
</evidence>
<proteinExistence type="predicted"/>
<gene>
    <name evidence="2" type="ORF">AB0E89_15285</name>
</gene>
<evidence type="ECO:0000256" key="1">
    <source>
        <dbReference type="SAM" id="Phobius"/>
    </source>
</evidence>
<reference evidence="2 3" key="1">
    <citation type="submission" date="2024-06" db="EMBL/GenBank/DDBJ databases">
        <title>The Natural Products Discovery Center: Release of the First 8490 Sequenced Strains for Exploring Actinobacteria Biosynthetic Diversity.</title>
        <authorList>
            <person name="Kalkreuter E."/>
            <person name="Kautsar S.A."/>
            <person name="Yang D."/>
            <person name="Bader C.D."/>
            <person name="Teijaro C.N."/>
            <person name="Fluegel L."/>
            <person name="Davis C.M."/>
            <person name="Simpson J.R."/>
            <person name="Lauterbach L."/>
            <person name="Steele A.D."/>
            <person name="Gui C."/>
            <person name="Meng S."/>
            <person name="Li G."/>
            <person name="Viehrig K."/>
            <person name="Ye F."/>
            <person name="Su P."/>
            <person name="Kiefer A.F."/>
            <person name="Nichols A."/>
            <person name="Cepeda A.J."/>
            <person name="Yan W."/>
            <person name="Fan B."/>
            <person name="Jiang Y."/>
            <person name="Adhikari A."/>
            <person name="Zheng C.-J."/>
            <person name="Schuster L."/>
            <person name="Cowan T.M."/>
            <person name="Smanski M.J."/>
            <person name="Chevrette M.G."/>
            <person name="De Carvalho L.P.S."/>
            <person name="Shen B."/>
        </authorList>
    </citation>
    <scope>NUCLEOTIDE SEQUENCE [LARGE SCALE GENOMIC DNA]</scope>
    <source>
        <strain evidence="2 3">NPDC033843</strain>
    </source>
</reference>
<organism evidence="2 3">
    <name type="scientific">Streptomyces sp. 900129855</name>
    <dbReference type="NCBI Taxonomy" id="3155129"/>
    <lineage>
        <taxon>Bacteria</taxon>
        <taxon>Bacillati</taxon>
        <taxon>Actinomycetota</taxon>
        <taxon>Actinomycetes</taxon>
        <taxon>Kitasatosporales</taxon>
        <taxon>Streptomycetaceae</taxon>
        <taxon>Streptomyces</taxon>
    </lineage>
</organism>
<accession>A0ABV2ZHE2</accession>
<keyword evidence="1" id="KW-1133">Transmembrane helix</keyword>
<dbReference type="Proteomes" id="UP001550739">
    <property type="component" value="Unassembled WGS sequence"/>
</dbReference>
<keyword evidence="1" id="KW-0812">Transmembrane</keyword>
<feature type="transmembrane region" description="Helical" evidence="1">
    <location>
        <begin position="25"/>
        <end position="49"/>
    </location>
</feature>
<dbReference type="RefSeq" id="WP_334583866.1">
    <property type="nucleotide sequence ID" value="NZ_JBEZVE010000007.1"/>
</dbReference>